<gene>
    <name evidence="1" type="ORF">Pcinc_042529</name>
</gene>
<keyword evidence="2" id="KW-1185">Reference proteome</keyword>
<reference evidence="1" key="1">
    <citation type="submission" date="2023-10" db="EMBL/GenBank/DDBJ databases">
        <title>Genome assemblies of two species of porcelain crab, Petrolisthes cinctipes and Petrolisthes manimaculis (Anomura: Porcellanidae).</title>
        <authorList>
            <person name="Angst P."/>
        </authorList>
    </citation>
    <scope>NUCLEOTIDE SEQUENCE</scope>
    <source>
        <strain evidence="1">PB745_01</strain>
        <tissue evidence="1">Gill</tissue>
    </source>
</reference>
<evidence type="ECO:0000313" key="2">
    <source>
        <dbReference type="Proteomes" id="UP001286313"/>
    </source>
</evidence>
<dbReference type="AlphaFoldDB" id="A0AAE1BHI8"/>
<sequence>MTAFRIVDTNSPHVRKILNDMEKFQPVGHSILNKTSIIKIMSCEDPQYDNELETMINAYQPNPHINQLNTITQSTSLITCFRLTLGDMADSQVS</sequence>
<evidence type="ECO:0000313" key="1">
    <source>
        <dbReference type="EMBL" id="KAK3850786.1"/>
    </source>
</evidence>
<dbReference type="EMBL" id="JAWQEG010008198">
    <property type="protein sequence ID" value="KAK3850786.1"/>
    <property type="molecule type" value="Genomic_DNA"/>
</dbReference>
<accession>A0AAE1BHI8</accession>
<proteinExistence type="predicted"/>
<name>A0AAE1BHI8_PETCI</name>
<comment type="caution">
    <text evidence="1">The sequence shown here is derived from an EMBL/GenBank/DDBJ whole genome shotgun (WGS) entry which is preliminary data.</text>
</comment>
<protein>
    <submittedName>
        <fullName evidence="1">Uncharacterized protein</fullName>
    </submittedName>
</protein>
<dbReference type="Proteomes" id="UP001286313">
    <property type="component" value="Unassembled WGS sequence"/>
</dbReference>
<organism evidence="1 2">
    <name type="scientific">Petrolisthes cinctipes</name>
    <name type="common">Flat porcelain crab</name>
    <dbReference type="NCBI Taxonomy" id="88211"/>
    <lineage>
        <taxon>Eukaryota</taxon>
        <taxon>Metazoa</taxon>
        <taxon>Ecdysozoa</taxon>
        <taxon>Arthropoda</taxon>
        <taxon>Crustacea</taxon>
        <taxon>Multicrustacea</taxon>
        <taxon>Malacostraca</taxon>
        <taxon>Eumalacostraca</taxon>
        <taxon>Eucarida</taxon>
        <taxon>Decapoda</taxon>
        <taxon>Pleocyemata</taxon>
        <taxon>Anomura</taxon>
        <taxon>Galatheoidea</taxon>
        <taxon>Porcellanidae</taxon>
        <taxon>Petrolisthes</taxon>
    </lineage>
</organism>